<dbReference type="PANTHER" id="PTHR34039:SF1">
    <property type="entry name" value="UPF0102 PROTEIN YRAN"/>
    <property type="match status" value="1"/>
</dbReference>
<dbReference type="NCBIfam" id="NF009150">
    <property type="entry name" value="PRK12497.1-3"/>
    <property type="match status" value="1"/>
</dbReference>
<protein>
    <recommendedName>
        <fullName evidence="2">UPF0102 protein ABB26_09190</fullName>
    </recommendedName>
</protein>
<comment type="similarity">
    <text evidence="1 2">Belongs to the UPF0102 family.</text>
</comment>
<dbReference type="NCBIfam" id="TIGR00252">
    <property type="entry name" value="YraN family protein"/>
    <property type="match status" value="1"/>
</dbReference>
<dbReference type="HAMAP" id="MF_00048">
    <property type="entry name" value="UPF0102"/>
    <property type="match status" value="1"/>
</dbReference>
<dbReference type="SUPFAM" id="SSF52980">
    <property type="entry name" value="Restriction endonuclease-like"/>
    <property type="match status" value="1"/>
</dbReference>
<dbReference type="Proteomes" id="UP000050864">
    <property type="component" value="Unassembled WGS sequence"/>
</dbReference>
<dbReference type="Pfam" id="PF02021">
    <property type="entry name" value="UPF0102"/>
    <property type="match status" value="1"/>
</dbReference>
<comment type="caution">
    <text evidence="3">The sequence shown here is derived from an EMBL/GenBank/DDBJ whole genome shotgun (WGS) entry which is preliminary data.</text>
</comment>
<dbReference type="RefSeq" id="WP_057633378.1">
    <property type="nucleotide sequence ID" value="NZ_LDJI01000017.1"/>
</dbReference>
<dbReference type="PATRIC" id="fig|405444.3.peg.849"/>
<reference evidence="3 4" key="1">
    <citation type="submission" date="2015-05" db="EMBL/GenBank/DDBJ databases">
        <title>Genome sequencing and analysis of members of genus Stenotrophomonas.</title>
        <authorList>
            <person name="Patil P.P."/>
            <person name="Midha S."/>
            <person name="Patil P.B."/>
        </authorList>
    </citation>
    <scope>NUCLEOTIDE SEQUENCE [LARGE SCALE GENOMIC DNA]</scope>
    <source>
        <strain evidence="3 4">DSM 18929</strain>
    </source>
</reference>
<accession>A0A0R0CGB3</accession>
<evidence type="ECO:0000313" key="4">
    <source>
        <dbReference type="Proteomes" id="UP000050864"/>
    </source>
</evidence>
<dbReference type="EMBL" id="LDJI01000017">
    <property type="protein sequence ID" value="KRG64104.1"/>
    <property type="molecule type" value="Genomic_DNA"/>
</dbReference>
<evidence type="ECO:0000256" key="1">
    <source>
        <dbReference type="ARBA" id="ARBA00006738"/>
    </source>
</evidence>
<organism evidence="3 4">
    <name type="scientific">Stenotrophomonas humi</name>
    <dbReference type="NCBI Taxonomy" id="405444"/>
    <lineage>
        <taxon>Bacteria</taxon>
        <taxon>Pseudomonadati</taxon>
        <taxon>Pseudomonadota</taxon>
        <taxon>Gammaproteobacteria</taxon>
        <taxon>Lysobacterales</taxon>
        <taxon>Lysobacteraceae</taxon>
        <taxon>Stenotrophomonas</taxon>
    </lineage>
</organism>
<dbReference type="STRING" id="405444.ABB26_09190"/>
<keyword evidence="4" id="KW-1185">Reference proteome</keyword>
<dbReference type="InterPro" id="IPR011856">
    <property type="entry name" value="tRNA_endonuc-like_dom_sf"/>
</dbReference>
<dbReference type="InterPro" id="IPR011335">
    <property type="entry name" value="Restrct_endonuc-II-like"/>
</dbReference>
<dbReference type="AlphaFoldDB" id="A0A0R0CGB3"/>
<evidence type="ECO:0000256" key="2">
    <source>
        <dbReference type="HAMAP-Rule" id="MF_00048"/>
    </source>
</evidence>
<proteinExistence type="inferred from homology"/>
<name>A0A0R0CGB3_9GAMM</name>
<dbReference type="OrthoDB" id="9794876at2"/>
<evidence type="ECO:0000313" key="3">
    <source>
        <dbReference type="EMBL" id="KRG64104.1"/>
    </source>
</evidence>
<dbReference type="Gene3D" id="3.40.1350.10">
    <property type="match status" value="1"/>
</dbReference>
<dbReference type="InterPro" id="IPR003509">
    <property type="entry name" value="UPF0102_YraN-like"/>
</dbReference>
<dbReference type="PANTHER" id="PTHR34039">
    <property type="entry name" value="UPF0102 PROTEIN YRAN"/>
    <property type="match status" value="1"/>
</dbReference>
<sequence length="124" mass="13454">MVADPLQRGAAVESAARAHLESAGLRWLAANVRFRGGELDLVMRDPATGTLVFVEVRYRRSAVFGGGAASVDAGKRRKLVHAAQLYLASNARYADAPCRFDVVEASGEPPRLHWITDAFRADDC</sequence>
<dbReference type="GO" id="GO:0003676">
    <property type="term" value="F:nucleic acid binding"/>
    <property type="evidence" value="ECO:0007669"/>
    <property type="project" value="InterPro"/>
</dbReference>
<dbReference type="CDD" id="cd20736">
    <property type="entry name" value="PoNe_Nuclease"/>
    <property type="match status" value="1"/>
</dbReference>
<gene>
    <name evidence="3" type="ORF">ABB26_09190</name>
</gene>